<protein>
    <recommendedName>
        <fullName evidence="5">Porin</fullName>
    </recommendedName>
</protein>
<feature type="region of interest" description="Disordered" evidence="1">
    <location>
        <begin position="67"/>
        <end position="90"/>
    </location>
</feature>
<dbReference type="RefSeq" id="WP_085772701.1">
    <property type="nucleotide sequence ID" value="NZ_AP027149.1"/>
</dbReference>
<evidence type="ECO:0000256" key="1">
    <source>
        <dbReference type="SAM" id="MobiDB-lite"/>
    </source>
</evidence>
<reference evidence="3 4" key="1">
    <citation type="submission" date="2017-02" db="EMBL/GenBank/DDBJ databases">
        <authorList>
            <person name="Peterson S.W."/>
        </authorList>
    </citation>
    <scope>NUCLEOTIDE SEQUENCE [LARGE SCALE GENOMIC DNA]</scope>
    <source>
        <strain evidence="3 4">S285</strain>
    </source>
</reference>
<feature type="signal peptide" evidence="2">
    <location>
        <begin position="1"/>
        <end position="22"/>
    </location>
</feature>
<dbReference type="EMBL" id="CP019948">
    <property type="protein sequence ID" value="ARN82570.1"/>
    <property type="molecule type" value="Genomic_DNA"/>
</dbReference>
<gene>
    <name evidence="3" type="ORF">B1812_17415</name>
</gene>
<proteinExistence type="predicted"/>
<evidence type="ECO:0000256" key="2">
    <source>
        <dbReference type="SAM" id="SignalP"/>
    </source>
</evidence>
<evidence type="ECO:0008006" key="5">
    <source>
        <dbReference type="Google" id="ProtNLM"/>
    </source>
</evidence>
<evidence type="ECO:0000313" key="4">
    <source>
        <dbReference type="Proteomes" id="UP000193978"/>
    </source>
</evidence>
<dbReference type="AlphaFoldDB" id="A0A1W6MYA4"/>
<feature type="chain" id="PRO_5012642245" description="Porin" evidence="2">
    <location>
        <begin position="23"/>
        <end position="90"/>
    </location>
</feature>
<feature type="compositionally biased region" description="Basic residues" evidence="1">
    <location>
        <begin position="81"/>
        <end position="90"/>
    </location>
</feature>
<evidence type="ECO:0000313" key="3">
    <source>
        <dbReference type="EMBL" id="ARN82570.1"/>
    </source>
</evidence>
<dbReference type="Proteomes" id="UP000193978">
    <property type="component" value="Chromosome"/>
</dbReference>
<name>A0A1W6MYA4_9HYPH</name>
<organism evidence="3 4">
    <name type="scientific">Methylocystis bryophila</name>
    <dbReference type="NCBI Taxonomy" id="655015"/>
    <lineage>
        <taxon>Bacteria</taxon>
        <taxon>Pseudomonadati</taxon>
        <taxon>Pseudomonadota</taxon>
        <taxon>Alphaproteobacteria</taxon>
        <taxon>Hyphomicrobiales</taxon>
        <taxon>Methylocystaceae</taxon>
        <taxon>Methylocystis</taxon>
    </lineage>
</organism>
<dbReference type="KEGG" id="mbry:B1812_17415"/>
<accession>A0A1W6MYA4</accession>
<feature type="region of interest" description="Disordered" evidence="1">
    <location>
        <begin position="21"/>
        <end position="45"/>
    </location>
</feature>
<keyword evidence="4" id="KW-1185">Reference proteome</keyword>
<keyword evidence="2" id="KW-0732">Signal</keyword>
<sequence>MRLTRLAFAVLAASSFAFSAGAREGNTGSEPERLAQSPSPESFGAQNEIAENLPDCRKVDIDLDEGYGVTGHATRDECPPRRRRLGSAPR</sequence>